<dbReference type="EMBL" id="CM035417">
    <property type="protein sequence ID" value="KAH7424131.1"/>
    <property type="molecule type" value="Genomic_DNA"/>
</dbReference>
<evidence type="ECO:0000313" key="3">
    <source>
        <dbReference type="Proteomes" id="UP000825935"/>
    </source>
</evidence>
<sequence length="175" mass="20482">MIINICAKKVNREECIDESRGGGVRIYFVWLSALWSLMLLRVADDGGLETEKIEDEEEGRKRRRSRRKRRRRFRDSGRGLLVLEYPPTAGDDNKQVDTDKETLGHCNAFEQICWVRWLWRHPVRREMGGRGHFAIDEKWEAREQRRPLAFLSAALSPRFNHTGLKWLPAGQLLAP</sequence>
<evidence type="ECO:0000313" key="2">
    <source>
        <dbReference type="EMBL" id="KAH7424131.1"/>
    </source>
</evidence>
<accession>A0A8T2TL41</accession>
<name>A0A8T2TL41_CERRI</name>
<keyword evidence="1" id="KW-1133">Transmembrane helix</keyword>
<comment type="caution">
    <text evidence="2">The sequence shown here is derived from an EMBL/GenBank/DDBJ whole genome shotgun (WGS) entry which is preliminary data.</text>
</comment>
<feature type="transmembrane region" description="Helical" evidence="1">
    <location>
        <begin position="26"/>
        <end position="43"/>
    </location>
</feature>
<keyword evidence="1" id="KW-0812">Transmembrane</keyword>
<protein>
    <submittedName>
        <fullName evidence="2">Uncharacterized protein</fullName>
    </submittedName>
</protein>
<keyword evidence="1" id="KW-0472">Membrane</keyword>
<organism evidence="2 3">
    <name type="scientific">Ceratopteris richardii</name>
    <name type="common">Triangle waterfern</name>
    <dbReference type="NCBI Taxonomy" id="49495"/>
    <lineage>
        <taxon>Eukaryota</taxon>
        <taxon>Viridiplantae</taxon>
        <taxon>Streptophyta</taxon>
        <taxon>Embryophyta</taxon>
        <taxon>Tracheophyta</taxon>
        <taxon>Polypodiopsida</taxon>
        <taxon>Polypodiidae</taxon>
        <taxon>Polypodiales</taxon>
        <taxon>Pteridineae</taxon>
        <taxon>Pteridaceae</taxon>
        <taxon>Parkerioideae</taxon>
        <taxon>Ceratopteris</taxon>
    </lineage>
</organism>
<evidence type="ECO:0000256" key="1">
    <source>
        <dbReference type="SAM" id="Phobius"/>
    </source>
</evidence>
<proteinExistence type="predicted"/>
<reference evidence="2" key="1">
    <citation type="submission" date="2021-08" db="EMBL/GenBank/DDBJ databases">
        <title>WGS assembly of Ceratopteris richardii.</title>
        <authorList>
            <person name="Marchant D.B."/>
            <person name="Chen G."/>
            <person name="Jenkins J."/>
            <person name="Shu S."/>
            <person name="Leebens-Mack J."/>
            <person name="Grimwood J."/>
            <person name="Schmutz J."/>
            <person name="Soltis P."/>
            <person name="Soltis D."/>
            <person name="Chen Z.-H."/>
        </authorList>
    </citation>
    <scope>NUCLEOTIDE SEQUENCE</scope>
    <source>
        <strain evidence="2">Whitten #5841</strain>
        <tissue evidence="2">Leaf</tissue>
    </source>
</reference>
<dbReference type="AlphaFoldDB" id="A0A8T2TL41"/>
<dbReference type="Proteomes" id="UP000825935">
    <property type="component" value="Chromosome 12"/>
</dbReference>
<gene>
    <name evidence="2" type="ORF">KP509_12G091500</name>
</gene>
<keyword evidence="3" id="KW-1185">Reference proteome</keyword>